<organism evidence="1 2">
    <name type="scientific">Paracoccus salipaludis</name>
    <dbReference type="NCBI Taxonomy" id="2032623"/>
    <lineage>
        <taxon>Bacteria</taxon>
        <taxon>Pseudomonadati</taxon>
        <taxon>Pseudomonadota</taxon>
        <taxon>Alphaproteobacteria</taxon>
        <taxon>Rhodobacterales</taxon>
        <taxon>Paracoccaceae</taxon>
        <taxon>Paracoccus</taxon>
    </lineage>
</organism>
<evidence type="ECO:0000313" key="1">
    <source>
        <dbReference type="EMBL" id="PAU98388.1"/>
    </source>
</evidence>
<dbReference type="RefSeq" id="WP_095639070.1">
    <property type="nucleotide sequence ID" value="NZ_NSJZ01000002.1"/>
</dbReference>
<protein>
    <submittedName>
        <fullName evidence="1">Phasin</fullName>
    </submittedName>
</protein>
<sequence length="158" mass="17084">MAKTPDFTKPFQDMMANFPVDTSSMTDAFRSQAQLSEKMTRVALQAAERSTEISAAWAKDTLARMGELTTSKDQPTDYAKAMSDFASAAAELAAEHMAAYAEVAKKVQMDTVDLLLNAGKEAQADAQRMAQTATTNIQNVARQAQDAVNPGNKDKDKA</sequence>
<name>A0A2A2GM34_9RHOB</name>
<dbReference type="EMBL" id="NSJZ01000002">
    <property type="protein sequence ID" value="PAU98388.1"/>
    <property type="molecule type" value="Genomic_DNA"/>
</dbReference>
<gene>
    <name evidence="1" type="ORF">CK240_04215</name>
</gene>
<proteinExistence type="predicted"/>
<evidence type="ECO:0000313" key="2">
    <source>
        <dbReference type="Proteomes" id="UP000218023"/>
    </source>
</evidence>
<accession>A0A2A2GM34</accession>
<keyword evidence="2" id="KW-1185">Reference proteome</keyword>
<dbReference type="Proteomes" id="UP000218023">
    <property type="component" value="Unassembled WGS sequence"/>
</dbReference>
<reference evidence="1 2" key="1">
    <citation type="submission" date="2017-09" db="EMBL/GenBank/DDBJ databases">
        <title>Paracoccus alkalisoli sp. nov., isolated from saline alkaline soil.</title>
        <authorList>
            <person name="Dong X."/>
            <person name="Zhang G."/>
        </authorList>
    </citation>
    <scope>NUCLEOTIDE SEQUENCE [LARGE SCALE GENOMIC DNA]</scope>
    <source>
        <strain evidence="1 2">WN007</strain>
    </source>
</reference>
<dbReference type="OrthoDB" id="7868047at2"/>
<dbReference type="AlphaFoldDB" id="A0A2A2GM34"/>
<comment type="caution">
    <text evidence="1">The sequence shown here is derived from an EMBL/GenBank/DDBJ whole genome shotgun (WGS) entry which is preliminary data.</text>
</comment>